<proteinExistence type="predicted"/>
<dbReference type="AlphaFoldDB" id="A0A174CZX9"/>
<accession>A0A174CZX9</accession>
<evidence type="ECO:0000313" key="10">
    <source>
        <dbReference type="Proteomes" id="UP000768180"/>
    </source>
</evidence>
<dbReference type="Gene3D" id="1.10.1660.10">
    <property type="match status" value="1"/>
</dbReference>
<keyword evidence="4" id="KW-0804">Transcription</keyword>
<reference evidence="7 9" key="1">
    <citation type="submission" date="2015-09" db="EMBL/GenBank/DDBJ databases">
        <authorList>
            <consortium name="Pathogen Informatics"/>
        </authorList>
    </citation>
    <scope>NUCLEOTIDE SEQUENCE [LARGE SCALE GENOMIC DNA]</scope>
    <source>
        <strain evidence="7 9">2789STDY5608849</strain>
    </source>
</reference>
<gene>
    <name evidence="7" type="primary">adhR</name>
    <name evidence="7" type="ORF">ERS852406_01422</name>
    <name evidence="8" type="ORF">G5B05_06420</name>
</gene>
<dbReference type="CDD" id="cd01109">
    <property type="entry name" value="HTH_YyaN"/>
    <property type="match status" value="1"/>
</dbReference>
<dbReference type="PANTHER" id="PTHR30204">
    <property type="entry name" value="REDOX-CYCLING DRUG-SENSING TRANSCRIPTIONAL ACTIVATOR SOXR"/>
    <property type="match status" value="1"/>
</dbReference>
<evidence type="ECO:0000313" key="8">
    <source>
        <dbReference type="EMBL" id="NSE16051.1"/>
    </source>
</evidence>
<dbReference type="GO" id="GO:0003700">
    <property type="term" value="F:DNA-binding transcription factor activity"/>
    <property type="evidence" value="ECO:0007669"/>
    <property type="project" value="InterPro"/>
</dbReference>
<sequence length="143" mass="16765">MEQQTYTIREMSERFGLPASTLRYYEEIGLLTDVIHTESKKRIYTQQHIDCMTAILCFKRTGLPIAGIQEFFRLENDIPGNIDQMVAILKEHEQNTREKIERMESDLEHIQQKVRYYSAVRDAIKNGDEMPSWDSCGCEEKAQ</sequence>
<keyword evidence="5" id="KW-0175">Coiled coil</keyword>
<dbReference type="Pfam" id="PF13411">
    <property type="entry name" value="MerR_1"/>
    <property type="match status" value="1"/>
</dbReference>
<dbReference type="EMBL" id="CYYV01000006">
    <property type="protein sequence ID" value="CUO17629.1"/>
    <property type="molecule type" value="Genomic_DNA"/>
</dbReference>
<feature type="coiled-coil region" evidence="5">
    <location>
        <begin position="86"/>
        <end position="113"/>
    </location>
</feature>
<keyword evidence="3" id="KW-0238">DNA-binding</keyword>
<keyword evidence="10" id="KW-1185">Reference proteome</keyword>
<keyword evidence="1" id="KW-0678">Repressor</keyword>
<dbReference type="SMART" id="SM00422">
    <property type="entry name" value="HTH_MERR"/>
    <property type="match status" value="1"/>
</dbReference>
<dbReference type="PROSITE" id="PS50937">
    <property type="entry name" value="HTH_MERR_2"/>
    <property type="match status" value="1"/>
</dbReference>
<reference evidence="8" key="3">
    <citation type="submission" date="2020-02" db="EMBL/GenBank/DDBJ databases">
        <authorList>
            <person name="Littmann E."/>
            <person name="Sorbara M."/>
        </authorList>
    </citation>
    <scope>NUCLEOTIDE SEQUENCE</scope>
    <source>
        <strain evidence="8">MSK.14.54</strain>
    </source>
</reference>
<evidence type="ECO:0000313" key="7">
    <source>
        <dbReference type="EMBL" id="CUO17629.1"/>
    </source>
</evidence>
<evidence type="ECO:0000259" key="6">
    <source>
        <dbReference type="PROSITE" id="PS50937"/>
    </source>
</evidence>
<name>A0A174CZX9_9FIRM</name>
<protein>
    <submittedName>
        <fullName evidence="7">HTH-type transcriptional regulator AdhR</fullName>
    </submittedName>
    <submittedName>
        <fullName evidence="8">MerR family transcriptional regulator</fullName>
    </submittedName>
</protein>
<organism evidence="7 9">
    <name type="scientific">Fusicatenibacter saccharivorans</name>
    <dbReference type="NCBI Taxonomy" id="1150298"/>
    <lineage>
        <taxon>Bacteria</taxon>
        <taxon>Bacillati</taxon>
        <taxon>Bacillota</taxon>
        <taxon>Clostridia</taxon>
        <taxon>Lachnospirales</taxon>
        <taxon>Lachnospiraceae</taxon>
        <taxon>Fusicatenibacter</taxon>
    </lineage>
</organism>
<evidence type="ECO:0000256" key="4">
    <source>
        <dbReference type="ARBA" id="ARBA00023163"/>
    </source>
</evidence>
<evidence type="ECO:0000256" key="3">
    <source>
        <dbReference type="ARBA" id="ARBA00023125"/>
    </source>
</evidence>
<dbReference type="InterPro" id="IPR009061">
    <property type="entry name" value="DNA-bd_dom_put_sf"/>
</dbReference>
<dbReference type="Proteomes" id="UP000768180">
    <property type="component" value="Unassembled WGS sequence"/>
</dbReference>
<dbReference type="InterPro" id="IPR047057">
    <property type="entry name" value="MerR_fam"/>
</dbReference>
<dbReference type="SUPFAM" id="SSF46955">
    <property type="entry name" value="Putative DNA-binding domain"/>
    <property type="match status" value="1"/>
</dbReference>
<feature type="domain" description="HTH merR-type" evidence="6">
    <location>
        <begin position="5"/>
        <end position="74"/>
    </location>
</feature>
<evidence type="ECO:0000256" key="2">
    <source>
        <dbReference type="ARBA" id="ARBA00023015"/>
    </source>
</evidence>
<dbReference type="PANTHER" id="PTHR30204:SF69">
    <property type="entry name" value="MERR-FAMILY TRANSCRIPTIONAL REGULATOR"/>
    <property type="match status" value="1"/>
</dbReference>
<evidence type="ECO:0000256" key="1">
    <source>
        <dbReference type="ARBA" id="ARBA00022491"/>
    </source>
</evidence>
<reference evidence="8 10" key="2">
    <citation type="journal article" date="2020" name="Cell Host Microbe">
        <title>Functional and Genomic Variation between Human-Derived Isolates of Lachnospiraceae Reveals Inter- and Intra-Species Diversity.</title>
        <authorList>
            <person name="Sorbara M.T."/>
            <person name="Littmann E.R."/>
            <person name="Fontana E."/>
            <person name="Moody T.U."/>
            <person name="Kohout C.E."/>
            <person name="Gjonbalaj M."/>
            <person name="Eaton V."/>
            <person name="Seok R."/>
            <person name="Leiner I.M."/>
            <person name="Pamer E.G."/>
        </authorList>
    </citation>
    <scope>NUCLEOTIDE SEQUENCE [LARGE SCALE GENOMIC DNA]</scope>
    <source>
        <strain evidence="8 10">MSK.14.54</strain>
    </source>
</reference>
<dbReference type="GO" id="GO:0003677">
    <property type="term" value="F:DNA binding"/>
    <property type="evidence" value="ECO:0007669"/>
    <property type="project" value="UniProtKB-KW"/>
</dbReference>
<dbReference type="InterPro" id="IPR000551">
    <property type="entry name" value="MerR-type_HTH_dom"/>
</dbReference>
<dbReference type="EMBL" id="JAAITQ010000009">
    <property type="protein sequence ID" value="NSE16051.1"/>
    <property type="molecule type" value="Genomic_DNA"/>
</dbReference>
<evidence type="ECO:0000313" key="9">
    <source>
        <dbReference type="Proteomes" id="UP000095706"/>
    </source>
</evidence>
<dbReference type="Proteomes" id="UP000095706">
    <property type="component" value="Unassembled WGS sequence"/>
</dbReference>
<keyword evidence="2" id="KW-0805">Transcription regulation</keyword>
<evidence type="ECO:0000256" key="5">
    <source>
        <dbReference type="SAM" id="Coils"/>
    </source>
</evidence>
<dbReference type="RefSeq" id="WP_055227315.1">
    <property type="nucleotide sequence ID" value="NZ_CABJFB010000003.1"/>
</dbReference>